<evidence type="ECO:0000256" key="12">
    <source>
        <dbReference type="SAM" id="Phobius"/>
    </source>
</evidence>
<dbReference type="Proteomes" id="UP001165143">
    <property type="component" value="Unassembled WGS sequence"/>
</dbReference>
<keyword evidence="3" id="KW-0645">Protease</keyword>
<comment type="caution">
    <text evidence="14">The sequence shown here is derived from an EMBL/GenBank/DDBJ whole genome shotgun (WGS) entry which is preliminary data.</text>
</comment>
<keyword evidence="4 12" id="KW-0812">Transmembrane</keyword>
<feature type="transmembrane region" description="Helical" evidence="12">
    <location>
        <begin position="146"/>
        <end position="162"/>
    </location>
</feature>
<evidence type="ECO:0000259" key="13">
    <source>
        <dbReference type="Pfam" id="PF01435"/>
    </source>
</evidence>
<dbReference type="PANTHER" id="PTHR43221:SF2">
    <property type="entry name" value="PROTEASE HTPX HOMOLOG"/>
    <property type="match status" value="1"/>
</dbReference>
<dbReference type="PANTHER" id="PTHR43221">
    <property type="entry name" value="PROTEASE HTPX"/>
    <property type="match status" value="1"/>
</dbReference>
<feature type="transmembrane region" description="Helical" evidence="12">
    <location>
        <begin position="286"/>
        <end position="306"/>
    </location>
</feature>
<dbReference type="CDD" id="cd07328">
    <property type="entry name" value="M48_Ste24p_like"/>
    <property type="match status" value="1"/>
</dbReference>
<gene>
    <name evidence="14" type="ORF">Kpho01_57920</name>
</gene>
<evidence type="ECO:0000256" key="9">
    <source>
        <dbReference type="ARBA" id="ARBA00023049"/>
    </source>
</evidence>
<dbReference type="InterPro" id="IPR001915">
    <property type="entry name" value="Peptidase_M48"/>
</dbReference>
<keyword evidence="2" id="KW-1003">Cell membrane</keyword>
<sequence length="462" mass="49615">MSTAETPPVPAPAEPAPTVPAPAAAPAAPGTDRCPECRAPVAVQERFPTWCPSCEWNLLPPGPSVDGLPPRARRRAERAERREEKRRREVKARTEQVFRLVAEGGSDLRHGASVGAFLLAGAVHLVSLAVLLAGVCLVVGWPLGGWPARVLGVVALAVAFLLRPRLGRPRRSGVLTREAAPTLYGLVDAVSAELGAPKVDSIVVDSDFNAAFGVLGLRRHRQLVIGLPLWTVLTRQQRVALLGHEIGHCVNGDSRRGVWTASAIGALNEWYVLTYPSRDNETNANLVVAIASAVTVLLLGVLNFGVRALRRLMYRLYLRSGQAAEHRADLMAARLASPRDARGMLQAMLNDSTLDAVLTRQRALPRAGGRAVRAAGPMPGLWDALAEAARTVPPTEVERRVRLSEREVSATDVSHPPTYLRLRLLASAPPADRPPLVLDAGRDALIDAELAPSRARIAAELL</sequence>
<evidence type="ECO:0000256" key="10">
    <source>
        <dbReference type="ARBA" id="ARBA00023136"/>
    </source>
</evidence>
<evidence type="ECO:0000256" key="3">
    <source>
        <dbReference type="ARBA" id="ARBA00022670"/>
    </source>
</evidence>
<evidence type="ECO:0000256" key="5">
    <source>
        <dbReference type="ARBA" id="ARBA00022723"/>
    </source>
</evidence>
<reference evidence="14" key="1">
    <citation type="submission" date="2023-02" db="EMBL/GenBank/DDBJ databases">
        <title>Kitasatospora phosalacinea NBRC 14362.</title>
        <authorList>
            <person name="Ichikawa N."/>
            <person name="Sato H."/>
            <person name="Tonouchi N."/>
        </authorList>
    </citation>
    <scope>NUCLEOTIDE SEQUENCE</scope>
    <source>
        <strain evidence="14">NBRC 14362</strain>
    </source>
</reference>
<dbReference type="RefSeq" id="WP_285679747.1">
    <property type="nucleotide sequence ID" value="NZ_BSRX01000042.1"/>
</dbReference>
<keyword evidence="8 12" id="KW-1133">Transmembrane helix</keyword>
<name>A0A9W6PMZ2_9ACTN</name>
<evidence type="ECO:0000256" key="2">
    <source>
        <dbReference type="ARBA" id="ARBA00022475"/>
    </source>
</evidence>
<keyword evidence="9" id="KW-0482">Metalloprotease</keyword>
<keyword evidence="6" id="KW-0378">Hydrolase</keyword>
<evidence type="ECO:0000313" key="14">
    <source>
        <dbReference type="EMBL" id="GLW57781.1"/>
    </source>
</evidence>
<dbReference type="GO" id="GO:0004222">
    <property type="term" value="F:metalloendopeptidase activity"/>
    <property type="evidence" value="ECO:0007669"/>
    <property type="project" value="InterPro"/>
</dbReference>
<keyword evidence="7" id="KW-0862">Zinc</keyword>
<dbReference type="InterPro" id="IPR050083">
    <property type="entry name" value="HtpX_protease"/>
</dbReference>
<feature type="region of interest" description="Disordered" evidence="11">
    <location>
        <begin position="65"/>
        <end position="89"/>
    </location>
</feature>
<evidence type="ECO:0000256" key="6">
    <source>
        <dbReference type="ARBA" id="ARBA00022801"/>
    </source>
</evidence>
<dbReference type="GO" id="GO:0006508">
    <property type="term" value="P:proteolysis"/>
    <property type="evidence" value="ECO:0007669"/>
    <property type="project" value="UniProtKB-KW"/>
</dbReference>
<proteinExistence type="predicted"/>
<evidence type="ECO:0000256" key="8">
    <source>
        <dbReference type="ARBA" id="ARBA00022989"/>
    </source>
</evidence>
<keyword evidence="10 12" id="KW-0472">Membrane</keyword>
<organism evidence="14 15">
    <name type="scientific">Kitasatospora phosalacinea</name>
    <dbReference type="NCBI Taxonomy" id="2065"/>
    <lineage>
        <taxon>Bacteria</taxon>
        <taxon>Bacillati</taxon>
        <taxon>Actinomycetota</taxon>
        <taxon>Actinomycetes</taxon>
        <taxon>Kitasatosporales</taxon>
        <taxon>Streptomycetaceae</taxon>
        <taxon>Kitasatospora</taxon>
    </lineage>
</organism>
<evidence type="ECO:0000256" key="11">
    <source>
        <dbReference type="SAM" id="MobiDB-lite"/>
    </source>
</evidence>
<dbReference type="GO" id="GO:0046872">
    <property type="term" value="F:metal ion binding"/>
    <property type="evidence" value="ECO:0007669"/>
    <property type="project" value="UniProtKB-KW"/>
</dbReference>
<dbReference type="EMBL" id="BSRX01000042">
    <property type="protein sequence ID" value="GLW57781.1"/>
    <property type="molecule type" value="Genomic_DNA"/>
</dbReference>
<comment type="cofactor">
    <cofactor evidence="1">
        <name>Zn(2+)</name>
        <dbReference type="ChEBI" id="CHEBI:29105"/>
    </cofactor>
</comment>
<feature type="transmembrane region" description="Helical" evidence="12">
    <location>
        <begin position="116"/>
        <end position="140"/>
    </location>
</feature>
<accession>A0A9W6PMZ2</accession>
<protein>
    <recommendedName>
        <fullName evidence="13">Peptidase M48 domain-containing protein</fullName>
    </recommendedName>
</protein>
<dbReference type="Pfam" id="PF01435">
    <property type="entry name" value="Peptidase_M48"/>
    <property type="match status" value="1"/>
</dbReference>
<feature type="compositionally biased region" description="Pro residues" evidence="11">
    <location>
        <begin position="7"/>
        <end position="20"/>
    </location>
</feature>
<dbReference type="AlphaFoldDB" id="A0A9W6PMZ2"/>
<evidence type="ECO:0000256" key="4">
    <source>
        <dbReference type="ARBA" id="ARBA00022692"/>
    </source>
</evidence>
<feature type="compositionally biased region" description="Basic and acidic residues" evidence="11">
    <location>
        <begin position="77"/>
        <end position="89"/>
    </location>
</feature>
<dbReference type="Gene3D" id="3.30.2010.10">
    <property type="entry name" value="Metalloproteases ('zincins'), catalytic domain"/>
    <property type="match status" value="1"/>
</dbReference>
<feature type="region of interest" description="Disordered" evidence="11">
    <location>
        <begin position="1"/>
        <end position="35"/>
    </location>
</feature>
<evidence type="ECO:0000256" key="7">
    <source>
        <dbReference type="ARBA" id="ARBA00022833"/>
    </source>
</evidence>
<feature type="domain" description="Peptidase M48" evidence="13">
    <location>
        <begin position="190"/>
        <end position="425"/>
    </location>
</feature>
<keyword evidence="5" id="KW-0479">Metal-binding</keyword>
<evidence type="ECO:0000313" key="15">
    <source>
        <dbReference type="Proteomes" id="UP001165143"/>
    </source>
</evidence>
<evidence type="ECO:0000256" key="1">
    <source>
        <dbReference type="ARBA" id="ARBA00001947"/>
    </source>
</evidence>